<dbReference type="GO" id="GO:0071973">
    <property type="term" value="P:bacterial-type flagellum-dependent cell motility"/>
    <property type="evidence" value="ECO:0007669"/>
    <property type="project" value="TreeGrafter"/>
</dbReference>
<evidence type="ECO:0000256" key="3">
    <source>
        <dbReference type="ARBA" id="ARBA00023054"/>
    </source>
</evidence>
<evidence type="ECO:0000256" key="2">
    <source>
        <dbReference type="ARBA" id="ARBA00011255"/>
    </source>
</evidence>
<dbReference type="GO" id="GO:0007155">
    <property type="term" value="P:cell adhesion"/>
    <property type="evidence" value="ECO:0007669"/>
    <property type="project" value="InterPro"/>
</dbReference>
<dbReference type="InterPro" id="IPR010809">
    <property type="entry name" value="FliD_C"/>
</dbReference>
<dbReference type="InterPro" id="IPR010810">
    <property type="entry name" value="Flagellin_hook_IN_motif"/>
</dbReference>
<keyword evidence="9" id="KW-1185">Reference proteome</keyword>
<dbReference type="RefSeq" id="WP_006213049.1">
    <property type="nucleotide sequence ID" value="NZ_ADHJ01000055.1"/>
</dbReference>
<keyword evidence="3 5" id="KW-0175">Coiled coil</keyword>
<comment type="caution">
    <text evidence="8">The sequence shown here is derived from an EMBL/GenBank/DDBJ whole genome shotgun (WGS) entry which is preliminary data.</text>
</comment>
<feature type="domain" description="Flagellar hook-associated protein 2 C-terminal" evidence="7">
    <location>
        <begin position="222"/>
        <end position="493"/>
    </location>
</feature>
<evidence type="ECO:0000313" key="9">
    <source>
        <dbReference type="Proteomes" id="UP000003094"/>
    </source>
</evidence>
<comment type="similarity">
    <text evidence="1 5">Belongs to the FliD family.</text>
</comment>
<dbReference type="Pfam" id="PF07195">
    <property type="entry name" value="FliD_C"/>
    <property type="match status" value="1"/>
</dbReference>
<organism evidence="8 9">
    <name type="scientific">Paenibacillus vortex V453</name>
    <dbReference type="NCBI Taxonomy" id="715225"/>
    <lineage>
        <taxon>Bacteria</taxon>
        <taxon>Bacillati</taxon>
        <taxon>Bacillota</taxon>
        <taxon>Bacilli</taxon>
        <taxon>Bacillales</taxon>
        <taxon>Paenibacillaceae</taxon>
        <taxon>Paenibacillus</taxon>
    </lineage>
</organism>
<proteinExistence type="inferred from homology"/>
<comment type="subcellular location">
    <subcellularLocation>
        <location evidence="5">Secreted</location>
    </subcellularLocation>
    <subcellularLocation>
        <location evidence="5">Bacterial flagellum</location>
    </subcellularLocation>
</comment>
<dbReference type="Pfam" id="PF07196">
    <property type="entry name" value="Flagellin_IN"/>
    <property type="match status" value="1"/>
</dbReference>
<comment type="function">
    <text evidence="5">Required for morphogenesis and for the elongation of the flagellar filament by facilitating polymerization of the flagellin monomers at the tip of growing filament. Forms a capping structure, which prevents flagellin subunits (transported through the central channel of the flagellum) from leaking out without polymerization at the distal end.</text>
</comment>
<evidence type="ECO:0000259" key="6">
    <source>
        <dbReference type="Pfam" id="PF02465"/>
    </source>
</evidence>
<dbReference type="InterPro" id="IPR040026">
    <property type="entry name" value="FliD"/>
</dbReference>
<evidence type="ECO:0000259" key="7">
    <source>
        <dbReference type="Pfam" id="PF07195"/>
    </source>
</evidence>
<dbReference type="GO" id="GO:0009424">
    <property type="term" value="C:bacterial-type flagellum hook"/>
    <property type="evidence" value="ECO:0007669"/>
    <property type="project" value="UniProtKB-UniRule"/>
</dbReference>
<dbReference type="PANTHER" id="PTHR30288:SF0">
    <property type="entry name" value="FLAGELLAR HOOK-ASSOCIATED PROTEIN 2"/>
    <property type="match status" value="1"/>
</dbReference>
<evidence type="ECO:0000256" key="1">
    <source>
        <dbReference type="ARBA" id="ARBA00009764"/>
    </source>
</evidence>
<accession>A0A2R9SLE9</accession>
<feature type="coiled-coil region" evidence="5">
    <location>
        <begin position="418"/>
        <end position="476"/>
    </location>
</feature>
<reference evidence="8 9" key="1">
    <citation type="journal article" date="2010" name="BMC Genomics">
        <title>Genome sequence of the pattern forming Paenibacillus vortex bacterium reveals potential for thriving in complex environments.</title>
        <authorList>
            <person name="Sirota-Madi A."/>
            <person name="Olender T."/>
            <person name="Helman Y."/>
            <person name="Ingham C."/>
            <person name="Brainis I."/>
            <person name="Roth D."/>
            <person name="Hagi E."/>
            <person name="Brodsky L."/>
            <person name="Leshkowitz D."/>
            <person name="Galatenko V."/>
            <person name="Nikolaev V."/>
            <person name="Mugasimangalam R.C."/>
            <person name="Bransburg-Zabary S."/>
            <person name="Gutnick D.L."/>
            <person name="Lancet D."/>
            <person name="Ben-Jacob E."/>
        </authorList>
    </citation>
    <scope>NUCLEOTIDE SEQUENCE [LARGE SCALE GENOMIC DNA]</scope>
    <source>
        <strain evidence="8 9">V453</strain>
    </source>
</reference>
<sequence>MSNISSLYNPIRYTGLSSGMDIDNIVKNLMQVERLPLQKLTRQKISLIWQREDYRTMNTALTSFRKAAEGLRFGSSFETKQVVSSNPNAVDVTGSSGASEGFNTIKVLNLATSASLTGKALAADTKTDAVVNTGGDITIKGPKGTSTTISITSGSSSIDSIIKDINAQTTVTGVKANYDTNTKRLFLTTDVTGVKSEITVTDNSNAFKSIFNMDSLTSNGINAKFEFNDAVGVNALESETNNFTLNGLTINLKAPTTEPVSVTVSKSNTVVFDKIKEFVNQYNTIVDQFQSVTSTKKDRSYQPLLDEEKSQMTDKQIEQWEAKARQGSLYNDSTLKGALDEFRVAFREPLEGSTYKFLSEIGIKVMSDPRHNGKLEIDEEKLKKALTTNPDAVKDLFTKPSSTVGDTAENKKQRLSELGFAERLYESINNQINKINKRIGMGSVESIDDSILGKDLKRINERVSDLQRRLTDVENRHYKKFTMMEQALQKLNNQGSWLSSQLSSL</sequence>
<dbReference type="GO" id="GO:0009421">
    <property type="term" value="C:bacterial-type flagellum filament cap"/>
    <property type="evidence" value="ECO:0007669"/>
    <property type="project" value="InterPro"/>
</dbReference>
<gene>
    <name evidence="8" type="ORF">PVOR_31779</name>
</gene>
<keyword evidence="8" id="KW-0966">Cell projection</keyword>
<evidence type="ECO:0000256" key="5">
    <source>
        <dbReference type="RuleBase" id="RU362066"/>
    </source>
</evidence>
<dbReference type="AlphaFoldDB" id="A0A2R9SLE9"/>
<dbReference type="Proteomes" id="UP000003094">
    <property type="component" value="Unassembled WGS sequence"/>
</dbReference>
<dbReference type="EMBL" id="ADHJ01000055">
    <property type="protein sequence ID" value="EFU38182.1"/>
    <property type="molecule type" value="Genomic_DNA"/>
</dbReference>
<dbReference type="Pfam" id="PF02465">
    <property type="entry name" value="FliD_N"/>
    <property type="match status" value="1"/>
</dbReference>
<dbReference type="PANTHER" id="PTHR30288">
    <property type="entry name" value="FLAGELLAR CAP/ASSEMBLY PROTEIN FLID"/>
    <property type="match status" value="1"/>
</dbReference>
<protein>
    <recommendedName>
        <fullName evidence="5">Flagellar hook-associated protein 2</fullName>
        <shortName evidence="5">HAP2</shortName>
    </recommendedName>
    <alternativeName>
        <fullName evidence="5">Flagellar cap protein</fullName>
    </alternativeName>
</protein>
<evidence type="ECO:0000313" key="8">
    <source>
        <dbReference type="EMBL" id="EFU38182.1"/>
    </source>
</evidence>
<name>A0A2R9SLE9_9BACL</name>
<dbReference type="InterPro" id="IPR003481">
    <property type="entry name" value="FliD_N"/>
</dbReference>
<keyword evidence="4 5" id="KW-0975">Bacterial flagellum</keyword>
<feature type="domain" description="Flagellar hook-associated protein 2 N-terminal" evidence="6">
    <location>
        <begin position="18"/>
        <end position="113"/>
    </location>
</feature>
<comment type="subunit">
    <text evidence="2 5">Homopentamer.</text>
</comment>
<dbReference type="GO" id="GO:0005576">
    <property type="term" value="C:extracellular region"/>
    <property type="evidence" value="ECO:0007669"/>
    <property type="project" value="UniProtKB-SubCell"/>
</dbReference>
<keyword evidence="8" id="KW-0282">Flagellum</keyword>
<keyword evidence="8" id="KW-0969">Cilium</keyword>
<keyword evidence="5" id="KW-0964">Secreted</keyword>
<dbReference type="KEGG" id="pvo:PVOR_31779"/>
<evidence type="ECO:0000256" key="4">
    <source>
        <dbReference type="ARBA" id="ARBA00023143"/>
    </source>
</evidence>